<protein>
    <submittedName>
        <fullName evidence="1">Uncharacterized protein</fullName>
    </submittedName>
</protein>
<dbReference type="InterPro" id="IPR015421">
    <property type="entry name" value="PyrdxlP-dep_Trfase_major"/>
</dbReference>
<dbReference type="AlphaFoldDB" id="A0A382K8M7"/>
<sequence>MLREIPSSVLVVLDCAYFEYVTKNDYVDPLALLKEFKNLV</sequence>
<feature type="non-terminal residue" evidence="1">
    <location>
        <position position="40"/>
    </location>
</feature>
<accession>A0A382K8M7</accession>
<dbReference type="EMBL" id="UINC01078576">
    <property type="protein sequence ID" value="SVC19782.1"/>
    <property type="molecule type" value="Genomic_DNA"/>
</dbReference>
<dbReference type="Gene3D" id="3.40.640.10">
    <property type="entry name" value="Type I PLP-dependent aspartate aminotransferase-like (Major domain)"/>
    <property type="match status" value="1"/>
</dbReference>
<proteinExistence type="predicted"/>
<name>A0A382K8M7_9ZZZZ</name>
<organism evidence="1">
    <name type="scientific">marine metagenome</name>
    <dbReference type="NCBI Taxonomy" id="408172"/>
    <lineage>
        <taxon>unclassified sequences</taxon>
        <taxon>metagenomes</taxon>
        <taxon>ecological metagenomes</taxon>
    </lineage>
</organism>
<gene>
    <name evidence="1" type="ORF">METZ01_LOCUS272636</name>
</gene>
<evidence type="ECO:0000313" key="1">
    <source>
        <dbReference type="EMBL" id="SVC19782.1"/>
    </source>
</evidence>
<reference evidence="1" key="1">
    <citation type="submission" date="2018-05" db="EMBL/GenBank/DDBJ databases">
        <authorList>
            <person name="Lanie J.A."/>
            <person name="Ng W.-L."/>
            <person name="Kazmierczak K.M."/>
            <person name="Andrzejewski T.M."/>
            <person name="Davidsen T.M."/>
            <person name="Wayne K.J."/>
            <person name="Tettelin H."/>
            <person name="Glass J.I."/>
            <person name="Rusch D."/>
            <person name="Podicherti R."/>
            <person name="Tsui H.-C.T."/>
            <person name="Winkler M.E."/>
        </authorList>
    </citation>
    <scope>NUCLEOTIDE SEQUENCE</scope>
</reference>